<feature type="region of interest" description="Disordered" evidence="1">
    <location>
        <begin position="46"/>
        <end position="71"/>
    </location>
</feature>
<protein>
    <recommendedName>
        <fullName evidence="5">Secreted protein</fullName>
    </recommendedName>
</protein>
<sequence>MILMLFLCRPGLLGGMIYSISQRFDLIVVFGGLKVVHNCYLCSEPPNVSSSSASSQPFPKLATSKSIQDER</sequence>
<keyword evidence="4" id="KW-1185">Reference proteome</keyword>
<dbReference type="EMBL" id="JARK01000227">
    <property type="protein sequence ID" value="EYC40138.1"/>
    <property type="molecule type" value="Genomic_DNA"/>
</dbReference>
<reference evidence="4" key="1">
    <citation type="journal article" date="2015" name="Nat. Genet.">
        <title>The genome and transcriptome of the zoonotic hookworm Ancylostoma ceylanicum identify infection-specific gene families.</title>
        <authorList>
            <person name="Schwarz E.M."/>
            <person name="Hu Y."/>
            <person name="Antoshechkin I."/>
            <person name="Miller M.M."/>
            <person name="Sternberg P.W."/>
            <person name="Aroian R.V."/>
        </authorList>
    </citation>
    <scope>NUCLEOTIDE SEQUENCE</scope>
    <source>
        <strain evidence="4">HY135</strain>
    </source>
</reference>
<evidence type="ECO:0000256" key="1">
    <source>
        <dbReference type="SAM" id="MobiDB-lite"/>
    </source>
</evidence>
<dbReference type="AlphaFoldDB" id="A0A016WMA6"/>
<accession>A0A016WMA6</accession>
<evidence type="ECO:0008006" key="5">
    <source>
        <dbReference type="Google" id="ProtNLM"/>
    </source>
</evidence>
<name>A0A016WMA6_9BILA</name>
<comment type="caution">
    <text evidence="3">The sequence shown here is derived from an EMBL/GenBank/DDBJ whole genome shotgun (WGS) entry which is preliminary data.</text>
</comment>
<proteinExistence type="predicted"/>
<evidence type="ECO:0000313" key="4">
    <source>
        <dbReference type="Proteomes" id="UP000024635"/>
    </source>
</evidence>
<feature type="signal peptide" evidence="2">
    <location>
        <begin position="1"/>
        <end position="15"/>
    </location>
</feature>
<evidence type="ECO:0000313" key="3">
    <source>
        <dbReference type="EMBL" id="EYC40138.1"/>
    </source>
</evidence>
<gene>
    <name evidence="3" type="primary">Acey_s0627.g812</name>
    <name evidence="3" type="ORF">Y032_0627g812</name>
</gene>
<dbReference type="Proteomes" id="UP000024635">
    <property type="component" value="Unassembled WGS sequence"/>
</dbReference>
<evidence type="ECO:0000256" key="2">
    <source>
        <dbReference type="SAM" id="SignalP"/>
    </source>
</evidence>
<feature type="chain" id="PRO_5013379900" description="Secreted protein" evidence="2">
    <location>
        <begin position="16"/>
        <end position="71"/>
    </location>
</feature>
<organism evidence="3 4">
    <name type="scientific">Ancylostoma ceylanicum</name>
    <dbReference type="NCBI Taxonomy" id="53326"/>
    <lineage>
        <taxon>Eukaryota</taxon>
        <taxon>Metazoa</taxon>
        <taxon>Ecdysozoa</taxon>
        <taxon>Nematoda</taxon>
        <taxon>Chromadorea</taxon>
        <taxon>Rhabditida</taxon>
        <taxon>Rhabditina</taxon>
        <taxon>Rhabditomorpha</taxon>
        <taxon>Strongyloidea</taxon>
        <taxon>Ancylostomatidae</taxon>
        <taxon>Ancylostomatinae</taxon>
        <taxon>Ancylostoma</taxon>
    </lineage>
</organism>
<keyword evidence="2" id="KW-0732">Signal</keyword>
<feature type="compositionally biased region" description="Low complexity" evidence="1">
    <location>
        <begin position="46"/>
        <end position="59"/>
    </location>
</feature>